<dbReference type="Proteomes" id="UP000011777">
    <property type="component" value="Unassembled WGS sequence"/>
</dbReference>
<name>M3HFM7_CANMX</name>
<feature type="region of interest" description="Disordered" evidence="1">
    <location>
        <begin position="34"/>
        <end position="56"/>
    </location>
</feature>
<sequence>MHRYNKISRSLVISTRRLATLAVTNEIAPTSYQPSIRKNPFTASTPSPQHSIIPPTISPTRIQLSEEEMLYNRYYELLNGKNIEINKEFVNLVKELLLKDPKKVVQLYRSLQDGKLISQAKIKICQSLSNDPIRLSIWQYIATRKSSKNVLTIISNLKMLVETKDINALFNYLQKLTSTGILNTRPIILSSTDFQNMLDAVPNDQHALLYSYMVHLNLQTGNKYKMDSFKRKLWRGSNMDKYILQTGLILPNYKRTNDFELSDMQRDKLVHFCTIQDFEHFVNTSITINEPFRANFYLDCMLRKFELKCSTKRRIINDTNIKEDVIILLKSVINLVMKFKGGETCIKVLKYMVNENLKLDFDIYLLLLKNLKSLGNFEEFIVVLNHINLGNLTATQKQIIGDEILSLMQTRFPTSPKVIIGYVGALFGQEGLKTLNNLKILGIPFGAGGPRVLPTIDMVQIATVDSQMKGLPLTPNSLAYVYQVLLASINDVQNSPQIIWELFEEYQKFIINHTWDKLDDRVITVFLNHLLRTDEEGVKLPITSKLENYEVAKRITTYYSVQSGRISSLNIELLIQTALLIHKDYLFALKVLQISRTNKMRFTFNQLYPFIKYHYDHKEYDKAKSWYNELIKSGAGSSGPMLTELFNIAKELNWDNKGRKYKFNISRNKKKNKEALTKINLDSMLFANTNNKSLDDELLDDILVSDTDNNRDFAMELGSLLSQMNQK</sequence>
<reference evidence="2 3" key="1">
    <citation type="submission" date="2013-02" db="EMBL/GenBank/DDBJ databases">
        <title>Genome sequence of Candida maltosa Xu316, a potential industrial strain for xylitol and ethanol production.</title>
        <authorList>
            <person name="Yu J."/>
            <person name="Wang Q."/>
            <person name="Geng X."/>
            <person name="Bao W."/>
            <person name="He P."/>
            <person name="Cai J."/>
        </authorList>
    </citation>
    <scope>NUCLEOTIDE SEQUENCE [LARGE SCALE GENOMIC DNA]</scope>
    <source>
        <strain evidence="3">Xu316</strain>
    </source>
</reference>
<evidence type="ECO:0000313" key="2">
    <source>
        <dbReference type="EMBL" id="EMG46052.1"/>
    </source>
</evidence>
<dbReference type="OrthoDB" id="4075894at2759"/>
<gene>
    <name evidence="2" type="ORF">G210_3718</name>
</gene>
<evidence type="ECO:0000256" key="1">
    <source>
        <dbReference type="SAM" id="MobiDB-lite"/>
    </source>
</evidence>
<dbReference type="EMBL" id="AOGT01002181">
    <property type="protein sequence ID" value="EMG46052.1"/>
    <property type="molecule type" value="Genomic_DNA"/>
</dbReference>
<dbReference type="HOGENOM" id="CLU_370523_0_0_1"/>
<dbReference type="eggNOG" id="ENOG502RPSC">
    <property type="taxonomic scope" value="Eukaryota"/>
</dbReference>
<feature type="compositionally biased region" description="Low complexity" evidence="1">
    <location>
        <begin position="44"/>
        <end position="56"/>
    </location>
</feature>
<comment type="caution">
    <text evidence="2">The sequence shown here is derived from an EMBL/GenBank/DDBJ whole genome shotgun (WGS) entry which is preliminary data.</text>
</comment>
<dbReference type="AlphaFoldDB" id="M3HFM7"/>
<dbReference type="OMA" id="PFIMFHY"/>
<evidence type="ECO:0000313" key="3">
    <source>
        <dbReference type="Proteomes" id="UP000011777"/>
    </source>
</evidence>
<proteinExistence type="predicted"/>
<keyword evidence="3" id="KW-1185">Reference proteome</keyword>
<accession>M3HFM7</accession>
<organism evidence="2 3">
    <name type="scientific">Candida maltosa (strain Xu316)</name>
    <name type="common">Yeast</name>
    <dbReference type="NCBI Taxonomy" id="1245528"/>
    <lineage>
        <taxon>Eukaryota</taxon>
        <taxon>Fungi</taxon>
        <taxon>Dikarya</taxon>
        <taxon>Ascomycota</taxon>
        <taxon>Saccharomycotina</taxon>
        <taxon>Pichiomycetes</taxon>
        <taxon>Debaryomycetaceae</taxon>
        <taxon>Candida/Lodderomyces clade</taxon>
        <taxon>Candida</taxon>
    </lineage>
</organism>
<protein>
    <submittedName>
        <fullName evidence="2">Uncharacterized protein</fullName>
    </submittedName>
</protein>